<evidence type="ECO:0000313" key="1">
    <source>
        <dbReference type="EMBL" id="KBZ60888.1"/>
    </source>
</evidence>
<dbReference type="Proteomes" id="UP000025947">
    <property type="component" value="Unassembled WGS sequence"/>
</dbReference>
<comment type="caution">
    <text evidence="1">The sequence shown here is derived from an EMBL/GenBank/DDBJ whole genome shotgun (WGS) entry which is preliminary data.</text>
</comment>
<dbReference type="AlphaFoldDB" id="A0A051TW62"/>
<proteinExistence type="predicted"/>
<dbReference type="PATRIC" id="fig|1324261.3.peg.3882"/>
<dbReference type="EMBL" id="JLXW01000010">
    <property type="protein sequence ID" value="KBZ60888.1"/>
    <property type="molecule type" value="Genomic_DNA"/>
</dbReference>
<evidence type="ECO:0000313" key="2">
    <source>
        <dbReference type="Proteomes" id="UP000025947"/>
    </source>
</evidence>
<reference evidence="1 2" key="1">
    <citation type="submission" date="2014-04" db="EMBL/GenBank/DDBJ databases">
        <title>The Genome Sequence of Mycobacterium tuberculosis TKK-01-0051.</title>
        <authorList>
            <consortium name="The Broad Institute Genomics Platform"/>
            <consortium name="The Broad Institute Genome Sequencing Center for Infectious Disease"/>
            <person name="Earl A.M."/>
            <person name="Cohen K."/>
            <person name="Pym A."/>
            <person name="Bishai W."/>
            <person name="Maharaj K."/>
            <person name="Desjardins C."/>
            <person name="Abeel T."/>
            <person name="Young S."/>
            <person name="Zeng Q."/>
            <person name="Gargeya S."/>
            <person name="Abouelleil A."/>
            <person name="Alvarado L."/>
            <person name="Chapman S.B."/>
            <person name="Gainer-Dewar J."/>
            <person name="Goldberg J."/>
            <person name="Griggs A."/>
            <person name="Gujja S."/>
            <person name="Hansen M."/>
            <person name="Howarth C."/>
            <person name="Imamovic A."/>
            <person name="Larimer J."/>
            <person name="Murphy C."/>
            <person name="Naylor J."/>
            <person name="Pearson M."/>
            <person name="Poon T.W."/>
            <person name="Priest M."/>
            <person name="Roberts A."/>
            <person name="Saif S."/>
            <person name="Shea T."/>
            <person name="Sykes S."/>
            <person name="Wortman J."/>
            <person name="Nusbaum C."/>
            <person name="Birren B."/>
        </authorList>
    </citation>
    <scope>NUCLEOTIDE SEQUENCE [LARGE SCALE GENOMIC DNA]</scope>
    <source>
        <strain evidence="1 2">TKK-01-0051</strain>
    </source>
</reference>
<dbReference type="HOGENOM" id="CLU_3218948_0_0_11"/>
<keyword evidence="2" id="KW-1185">Reference proteome</keyword>
<accession>A0A051TW62</accession>
<sequence>MSWLLGTMLSVDPGISQPSPFRIGMTGLISVFPHRLHDELSALT</sequence>
<gene>
    <name evidence="1" type="ORF">K875_03839</name>
</gene>
<protein>
    <submittedName>
        <fullName evidence="1">Uncharacterized protein</fullName>
    </submittedName>
</protein>
<organism evidence="1 2">
    <name type="scientific">Mycobacterium [tuberculosis] TKK-01-0051</name>
    <dbReference type="NCBI Taxonomy" id="1324261"/>
    <lineage>
        <taxon>Bacteria</taxon>
        <taxon>Bacillati</taxon>
        <taxon>Actinomycetota</taxon>
        <taxon>Actinomycetes</taxon>
        <taxon>Mycobacteriales</taxon>
        <taxon>Mycobacteriaceae</taxon>
        <taxon>Mycobacterium</taxon>
        <taxon>Mycobacterium avium complex (MAC)</taxon>
    </lineage>
</organism>
<name>A0A051TW62_9MYCO</name>